<dbReference type="Proteomes" id="UP001410648">
    <property type="component" value="Unassembled WGS sequence"/>
</dbReference>
<dbReference type="InterPro" id="IPR003680">
    <property type="entry name" value="Flavodoxin_fold"/>
</dbReference>
<dbReference type="HAMAP" id="MF_01216">
    <property type="entry name" value="Azoreductase_type1"/>
    <property type="match status" value="1"/>
</dbReference>
<keyword evidence="3 6" id="KW-0560">Oxidoreductase</keyword>
<comment type="function">
    <text evidence="6">Quinone reductase that provides resistance to thiol-specific stress caused by electrophilic quinones.</text>
</comment>
<protein>
    <recommendedName>
        <fullName evidence="6">FMN dependent NADH:quinone oxidoreductase</fullName>
        <ecNumber evidence="6">1.6.5.-</ecNumber>
    </recommendedName>
    <alternativeName>
        <fullName evidence="6">Azo-dye reductase</fullName>
    </alternativeName>
    <alternativeName>
        <fullName evidence="6">FMN-dependent NADH-azo compound oxidoreductase</fullName>
    </alternativeName>
    <alternativeName>
        <fullName evidence="6">FMN-dependent NADH-azoreductase</fullName>
        <ecNumber evidence="6">1.7.1.17</ecNumber>
    </alternativeName>
</protein>
<comment type="similarity">
    <text evidence="6">Belongs to the azoreductase type 1 family.</text>
</comment>
<sequence>MTKLLVVKAHPLNADQSTSVQILDVFVEKYKETHPDDEIQYIDVFNDDIPELDEDILTSIIALKEGKTFPELTDAQQKKMTRMNELTQQYIDVDKIVVANALWNLGIPSHLKSWIDNICVSGVTFRYTETGAEALAHGKKALHIQSNGGYFGGKDFSAQFLKGIFQFVGVEDYEQLFIEGIDFAPSKREEILEEAEKKARLIAEIF</sequence>
<accession>A0ABN1B9V4</accession>
<comment type="cofactor">
    <cofactor evidence="6">
        <name>FMN</name>
        <dbReference type="ChEBI" id="CHEBI:58210"/>
    </cofactor>
    <text evidence="6">Binds 1 FMN per subunit.</text>
</comment>
<dbReference type="PANTHER" id="PTHR43741:SF7">
    <property type="entry name" value="FMN-DEPENDENT NADH:QUINONE OXIDOREDUCTASE"/>
    <property type="match status" value="1"/>
</dbReference>
<proteinExistence type="inferred from homology"/>
<name>A0ABN1B9V4_9LACT</name>
<organism evidence="8 9">
    <name type="scientific">Alkalibacterium indicireducens</name>
    <dbReference type="NCBI Taxonomy" id="398758"/>
    <lineage>
        <taxon>Bacteria</taxon>
        <taxon>Bacillati</taxon>
        <taxon>Bacillota</taxon>
        <taxon>Bacilli</taxon>
        <taxon>Lactobacillales</taxon>
        <taxon>Carnobacteriaceae</taxon>
        <taxon>Alkalibacterium</taxon>
    </lineage>
</organism>
<evidence type="ECO:0000256" key="3">
    <source>
        <dbReference type="ARBA" id="ARBA00023002"/>
    </source>
</evidence>
<feature type="binding site" evidence="6">
    <location>
        <begin position="146"/>
        <end position="149"/>
    </location>
    <ligand>
        <name>FMN</name>
        <dbReference type="ChEBI" id="CHEBI:58210"/>
    </ligand>
</feature>
<evidence type="ECO:0000256" key="1">
    <source>
        <dbReference type="ARBA" id="ARBA00022630"/>
    </source>
</evidence>
<keyword evidence="4 6" id="KW-0520">NAD</keyword>
<keyword evidence="1 6" id="KW-0285">Flavoprotein</keyword>
<keyword evidence="2 6" id="KW-0288">FMN</keyword>
<evidence type="ECO:0000256" key="4">
    <source>
        <dbReference type="ARBA" id="ARBA00023027"/>
    </source>
</evidence>
<dbReference type="EC" id="1.7.1.17" evidence="6"/>
<dbReference type="Pfam" id="PF02525">
    <property type="entry name" value="Flavodoxin_2"/>
    <property type="match status" value="1"/>
</dbReference>
<comment type="catalytic activity">
    <reaction evidence="5">
        <text>N,N-dimethyl-1,4-phenylenediamine + anthranilate + 2 NAD(+) = 2-(4-dimethylaminophenyl)diazenylbenzoate + 2 NADH + 2 H(+)</text>
        <dbReference type="Rhea" id="RHEA:55872"/>
        <dbReference type="ChEBI" id="CHEBI:15378"/>
        <dbReference type="ChEBI" id="CHEBI:15783"/>
        <dbReference type="ChEBI" id="CHEBI:16567"/>
        <dbReference type="ChEBI" id="CHEBI:57540"/>
        <dbReference type="ChEBI" id="CHEBI:57945"/>
        <dbReference type="ChEBI" id="CHEBI:71579"/>
        <dbReference type="EC" id="1.7.1.17"/>
    </reaction>
    <physiologicalReaction direction="right-to-left" evidence="5">
        <dbReference type="Rhea" id="RHEA:55874"/>
    </physiologicalReaction>
</comment>
<dbReference type="InterPro" id="IPR029039">
    <property type="entry name" value="Flavoprotein-like_sf"/>
</dbReference>
<dbReference type="Gene3D" id="3.40.50.360">
    <property type="match status" value="1"/>
</dbReference>
<dbReference type="InterPro" id="IPR050104">
    <property type="entry name" value="FMN-dep_NADH:Q_OxRdtase_AzoR1"/>
</dbReference>
<comment type="caution">
    <text evidence="6">Lacks conserved residue(s) required for the propagation of feature annotation.</text>
</comment>
<evidence type="ECO:0000256" key="5">
    <source>
        <dbReference type="ARBA" id="ARBA00048542"/>
    </source>
</evidence>
<dbReference type="SUPFAM" id="SSF52218">
    <property type="entry name" value="Flavoproteins"/>
    <property type="match status" value="1"/>
</dbReference>
<evidence type="ECO:0000313" key="8">
    <source>
        <dbReference type="EMBL" id="GAA0493327.1"/>
    </source>
</evidence>
<feature type="binding site" evidence="6">
    <location>
        <begin position="17"/>
        <end position="19"/>
    </location>
    <ligand>
        <name>FMN</name>
        <dbReference type="ChEBI" id="CHEBI:58210"/>
    </ligand>
</feature>
<feature type="domain" description="Flavodoxin-like fold" evidence="7">
    <location>
        <begin position="3"/>
        <end position="200"/>
    </location>
</feature>
<dbReference type="RefSeq" id="WP_344912051.1">
    <property type="nucleotide sequence ID" value="NZ_BAAADA010000193.1"/>
</dbReference>
<evidence type="ECO:0000259" key="7">
    <source>
        <dbReference type="Pfam" id="PF02525"/>
    </source>
</evidence>
<comment type="subunit">
    <text evidence="6">Homodimer.</text>
</comment>
<reference evidence="8 9" key="1">
    <citation type="journal article" date="2019" name="Int. J. Syst. Evol. Microbiol.">
        <title>The Global Catalogue of Microorganisms (GCM) 10K type strain sequencing project: providing services to taxonomists for standard genome sequencing and annotation.</title>
        <authorList>
            <consortium name="The Broad Institute Genomics Platform"/>
            <consortium name="The Broad Institute Genome Sequencing Center for Infectious Disease"/>
            <person name="Wu L."/>
            <person name="Ma J."/>
        </authorList>
    </citation>
    <scope>NUCLEOTIDE SEQUENCE [LARGE SCALE GENOMIC DNA]</scope>
    <source>
        <strain evidence="8 9">JCM 14232</strain>
    </source>
</reference>
<comment type="function">
    <text evidence="6">Also exhibits azoreductase activity. Catalyzes the reductive cleavage of the azo bond in aromatic azo compounds to the corresponding amines.</text>
</comment>
<keyword evidence="9" id="KW-1185">Reference proteome</keyword>
<evidence type="ECO:0000256" key="6">
    <source>
        <dbReference type="HAMAP-Rule" id="MF_01216"/>
    </source>
</evidence>
<comment type="catalytic activity">
    <reaction evidence="6">
        <text>2 a quinone + NADH + H(+) = 2 a 1,4-benzosemiquinone + NAD(+)</text>
        <dbReference type="Rhea" id="RHEA:65952"/>
        <dbReference type="ChEBI" id="CHEBI:15378"/>
        <dbReference type="ChEBI" id="CHEBI:57540"/>
        <dbReference type="ChEBI" id="CHEBI:57945"/>
        <dbReference type="ChEBI" id="CHEBI:132124"/>
        <dbReference type="ChEBI" id="CHEBI:134225"/>
    </reaction>
</comment>
<dbReference type="InterPro" id="IPR023048">
    <property type="entry name" value="NADH:quinone_OxRdtase_FMN_depd"/>
</dbReference>
<dbReference type="EMBL" id="BAAADA010000193">
    <property type="protein sequence ID" value="GAA0493327.1"/>
    <property type="molecule type" value="Genomic_DNA"/>
</dbReference>
<evidence type="ECO:0000313" key="9">
    <source>
        <dbReference type="Proteomes" id="UP001410648"/>
    </source>
</evidence>
<dbReference type="EC" id="1.6.5.-" evidence="6"/>
<comment type="caution">
    <text evidence="8">The sequence shown here is derived from an EMBL/GenBank/DDBJ whole genome shotgun (WGS) entry which is preliminary data.</text>
</comment>
<gene>
    <name evidence="6" type="primary">azoR</name>
    <name evidence="8" type="ORF">GCM10008936_20380</name>
</gene>
<dbReference type="PANTHER" id="PTHR43741">
    <property type="entry name" value="FMN-DEPENDENT NADH-AZOREDUCTASE 1"/>
    <property type="match status" value="1"/>
</dbReference>
<evidence type="ECO:0000256" key="2">
    <source>
        <dbReference type="ARBA" id="ARBA00022643"/>
    </source>
</evidence>